<organism evidence="5 6">
    <name type="scientific">Litoribacillus peritrichatus</name>
    <dbReference type="NCBI Taxonomy" id="718191"/>
    <lineage>
        <taxon>Bacteria</taxon>
        <taxon>Pseudomonadati</taxon>
        <taxon>Pseudomonadota</taxon>
        <taxon>Gammaproteobacteria</taxon>
        <taxon>Oceanospirillales</taxon>
        <taxon>Oceanospirillaceae</taxon>
        <taxon>Litoribacillus</taxon>
    </lineage>
</organism>
<feature type="chain" id="PRO_5045829322" evidence="2">
    <location>
        <begin position="30"/>
        <end position="387"/>
    </location>
</feature>
<feature type="domain" description="Transglycosylase SLT" evidence="3">
    <location>
        <begin position="223"/>
        <end position="345"/>
    </location>
</feature>
<dbReference type="InterPro" id="IPR008258">
    <property type="entry name" value="Transglycosylase_SLT_dom_1"/>
</dbReference>
<evidence type="ECO:0000313" key="5">
    <source>
        <dbReference type="EMBL" id="GAA3939600.1"/>
    </source>
</evidence>
<sequence length="387" mass="43810">MNVFKPVLIYSLMTALCGSASFWSLQANASDYRDVINEFDQYKQSTEAEFEAFEKAIDLAYQEFMGEIEAVWGDTTFTSRHQWVEYDETLTQRTLVDYQADEIVVEFIDVDADQVSSVELAEQLNKTLSSTLAQAVENDPVLQKAAEQSNQTIQVEGESAQVTMLPELLTSQNENSMAVAKALTTGDGVSQSYLPSSRRLTVVITLPEEYGMKKADRYWEATAKYAKEWKLEPALVMAIIHTESSFNPMARSRIPAYGLMQIVPRTAGKDAAKKIYGKSKLFKAKYLYNPENNIRVGAAYLNVLNYRYLRGIHNPESRLYCTIAAYNTGTANVAKAFIDQKSMQKAYARINQLEPSEVYDILATRLPYKETRGYLKKVVGRYLQYVN</sequence>
<dbReference type="PROSITE" id="PS00922">
    <property type="entry name" value="TRANSGLYCOSYLASE"/>
    <property type="match status" value="1"/>
</dbReference>
<dbReference type="InterPro" id="IPR000189">
    <property type="entry name" value="Transglyc_AS"/>
</dbReference>
<dbReference type="Pfam" id="PF01464">
    <property type="entry name" value="SLT"/>
    <property type="match status" value="1"/>
</dbReference>
<dbReference type="InterPro" id="IPR023346">
    <property type="entry name" value="Lysozyme-like_dom_sf"/>
</dbReference>
<evidence type="ECO:0000259" key="3">
    <source>
        <dbReference type="Pfam" id="PF01464"/>
    </source>
</evidence>
<keyword evidence="2" id="KW-0732">Signal</keyword>
<protein>
    <submittedName>
        <fullName evidence="5">Membrane-bound lytic murein transglycosylase MltC</fullName>
    </submittedName>
</protein>
<proteinExistence type="inferred from homology"/>
<comment type="similarity">
    <text evidence="1">Belongs to the transglycosylase Slt family.</text>
</comment>
<dbReference type="SUPFAM" id="SSF53955">
    <property type="entry name" value="Lysozyme-like"/>
    <property type="match status" value="1"/>
</dbReference>
<dbReference type="RefSeq" id="WP_344800367.1">
    <property type="nucleotide sequence ID" value="NZ_BAABBN010000015.1"/>
</dbReference>
<name>A0ABP7N7Z9_9GAMM</name>
<accession>A0ABP7N7Z9</accession>
<keyword evidence="6" id="KW-1185">Reference proteome</keyword>
<dbReference type="EMBL" id="BAABBN010000015">
    <property type="protein sequence ID" value="GAA3939600.1"/>
    <property type="molecule type" value="Genomic_DNA"/>
</dbReference>
<dbReference type="CDD" id="cd16893">
    <property type="entry name" value="LT_MltC_MltE"/>
    <property type="match status" value="1"/>
</dbReference>
<dbReference type="Pfam" id="PF11873">
    <property type="entry name" value="Mltc_N"/>
    <property type="match status" value="1"/>
</dbReference>
<dbReference type="PANTHER" id="PTHR37423">
    <property type="entry name" value="SOLUBLE LYTIC MUREIN TRANSGLYCOSYLASE-RELATED"/>
    <property type="match status" value="1"/>
</dbReference>
<gene>
    <name evidence="5" type="primary">mltC_2</name>
    <name evidence="5" type="ORF">GCM10022277_39490</name>
</gene>
<dbReference type="Gene3D" id="1.10.530.10">
    <property type="match status" value="1"/>
</dbReference>
<comment type="caution">
    <text evidence="5">The sequence shown here is derived from an EMBL/GenBank/DDBJ whole genome shotgun (WGS) entry which is preliminary data.</text>
</comment>
<reference evidence="6" key="1">
    <citation type="journal article" date="2019" name="Int. J. Syst. Evol. Microbiol.">
        <title>The Global Catalogue of Microorganisms (GCM) 10K type strain sequencing project: providing services to taxonomists for standard genome sequencing and annotation.</title>
        <authorList>
            <consortium name="The Broad Institute Genomics Platform"/>
            <consortium name="The Broad Institute Genome Sequencing Center for Infectious Disease"/>
            <person name="Wu L."/>
            <person name="Ma J."/>
        </authorList>
    </citation>
    <scope>NUCLEOTIDE SEQUENCE [LARGE SCALE GENOMIC DNA]</scope>
    <source>
        <strain evidence="6">JCM 17551</strain>
    </source>
</reference>
<dbReference type="InterPro" id="IPR024570">
    <property type="entry name" value="Murein_transglycosylaseC_N"/>
</dbReference>
<evidence type="ECO:0000256" key="1">
    <source>
        <dbReference type="ARBA" id="ARBA00007734"/>
    </source>
</evidence>
<dbReference type="PANTHER" id="PTHR37423:SF2">
    <property type="entry name" value="MEMBRANE-BOUND LYTIC MUREIN TRANSGLYCOSYLASE C"/>
    <property type="match status" value="1"/>
</dbReference>
<evidence type="ECO:0000313" key="6">
    <source>
        <dbReference type="Proteomes" id="UP001501565"/>
    </source>
</evidence>
<feature type="domain" description="Murein transglycosylase-C N-terminal" evidence="4">
    <location>
        <begin position="54"/>
        <end position="112"/>
    </location>
</feature>
<dbReference type="Proteomes" id="UP001501565">
    <property type="component" value="Unassembled WGS sequence"/>
</dbReference>
<feature type="signal peptide" evidence="2">
    <location>
        <begin position="1"/>
        <end position="29"/>
    </location>
</feature>
<evidence type="ECO:0000256" key="2">
    <source>
        <dbReference type="SAM" id="SignalP"/>
    </source>
</evidence>
<evidence type="ECO:0000259" key="4">
    <source>
        <dbReference type="Pfam" id="PF11873"/>
    </source>
</evidence>